<sequence length="98" mass="10977">MTKPDTIQFIRKNEVLARFGYTNSTLYDRIKNKLMPCSINLGGNAVGWLKHEVDSVAAAIVEGKSNDEIKIIVSELEADRKNASKWLERNPTETNQAA</sequence>
<proteinExistence type="predicted"/>
<organism evidence="1 2">
    <name type="scientific">Catenovulum adriaticum</name>
    <dbReference type="NCBI Taxonomy" id="2984846"/>
    <lineage>
        <taxon>Bacteria</taxon>
        <taxon>Pseudomonadati</taxon>
        <taxon>Pseudomonadota</taxon>
        <taxon>Gammaproteobacteria</taxon>
        <taxon>Alteromonadales</taxon>
        <taxon>Alteromonadaceae</taxon>
        <taxon>Catenovulum</taxon>
    </lineage>
</organism>
<dbReference type="Gene3D" id="1.10.238.160">
    <property type="match status" value="1"/>
</dbReference>
<reference evidence="1" key="1">
    <citation type="submission" date="2022-10" db="EMBL/GenBank/DDBJ databases">
        <title>Catenovulum adriacola sp. nov. isolated in the Harbour of Susak.</title>
        <authorList>
            <person name="Schoch T."/>
            <person name="Reich S.J."/>
            <person name="Stoeferle S."/>
            <person name="Flaiz M."/>
            <person name="Kazda M."/>
            <person name="Riedel C.U."/>
            <person name="Duerre P."/>
        </authorList>
    </citation>
    <scope>NUCLEOTIDE SEQUENCE</scope>
    <source>
        <strain evidence="1">TS8</strain>
    </source>
</reference>
<protein>
    <submittedName>
        <fullName evidence="1">AlpA family phage regulatory protein</fullName>
    </submittedName>
</protein>
<dbReference type="Proteomes" id="UP001163726">
    <property type="component" value="Chromosome"/>
</dbReference>
<name>A0ABY7AJU5_9ALTE</name>
<gene>
    <name evidence="1" type="ORF">OLW01_11345</name>
</gene>
<dbReference type="RefSeq" id="WP_268074028.1">
    <property type="nucleotide sequence ID" value="NZ_CP109965.1"/>
</dbReference>
<keyword evidence="2" id="KW-1185">Reference proteome</keyword>
<evidence type="ECO:0000313" key="2">
    <source>
        <dbReference type="Proteomes" id="UP001163726"/>
    </source>
</evidence>
<dbReference type="InterPro" id="IPR010260">
    <property type="entry name" value="AlpA"/>
</dbReference>
<accession>A0ABY7AJU5</accession>
<evidence type="ECO:0000313" key="1">
    <source>
        <dbReference type="EMBL" id="WAJ69744.1"/>
    </source>
</evidence>
<dbReference type="Pfam" id="PF05930">
    <property type="entry name" value="Phage_AlpA"/>
    <property type="match status" value="1"/>
</dbReference>
<dbReference type="EMBL" id="CP109965">
    <property type="protein sequence ID" value="WAJ69744.1"/>
    <property type="molecule type" value="Genomic_DNA"/>
</dbReference>